<organism evidence="2 3">
    <name type="scientific">Parasponia andersonii</name>
    <name type="common">Sponia andersonii</name>
    <dbReference type="NCBI Taxonomy" id="3476"/>
    <lineage>
        <taxon>Eukaryota</taxon>
        <taxon>Viridiplantae</taxon>
        <taxon>Streptophyta</taxon>
        <taxon>Embryophyta</taxon>
        <taxon>Tracheophyta</taxon>
        <taxon>Spermatophyta</taxon>
        <taxon>Magnoliopsida</taxon>
        <taxon>eudicotyledons</taxon>
        <taxon>Gunneridae</taxon>
        <taxon>Pentapetalae</taxon>
        <taxon>rosids</taxon>
        <taxon>fabids</taxon>
        <taxon>Rosales</taxon>
        <taxon>Cannabaceae</taxon>
        <taxon>Parasponia</taxon>
    </lineage>
</organism>
<evidence type="ECO:0000313" key="2">
    <source>
        <dbReference type="EMBL" id="PON39647.1"/>
    </source>
</evidence>
<evidence type="ECO:0000313" key="3">
    <source>
        <dbReference type="Proteomes" id="UP000237105"/>
    </source>
</evidence>
<dbReference type="AlphaFoldDB" id="A0A2P5ASX8"/>
<keyword evidence="3" id="KW-1185">Reference proteome</keyword>
<accession>A0A2P5ASX8</accession>
<evidence type="ECO:0000256" key="1">
    <source>
        <dbReference type="SAM" id="Coils"/>
    </source>
</evidence>
<proteinExistence type="predicted"/>
<reference evidence="3" key="1">
    <citation type="submission" date="2016-06" db="EMBL/GenBank/DDBJ databases">
        <title>Parallel loss of symbiosis genes in relatives of nitrogen-fixing non-legume Parasponia.</title>
        <authorList>
            <person name="Van Velzen R."/>
            <person name="Holmer R."/>
            <person name="Bu F."/>
            <person name="Rutten L."/>
            <person name="Van Zeijl A."/>
            <person name="Liu W."/>
            <person name="Santuari L."/>
            <person name="Cao Q."/>
            <person name="Sharma T."/>
            <person name="Shen D."/>
            <person name="Roswanjaya Y."/>
            <person name="Wardhani T."/>
            <person name="Kalhor M.S."/>
            <person name="Jansen J."/>
            <person name="Van den Hoogen J."/>
            <person name="Gungor B."/>
            <person name="Hartog M."/>
            <person name="Hontelez J."/>
            <person name="Verver J."/>
            <person name="Yang W.-C."/>
            <person name="Schijlen E."/>
            <person name="Repin R."/>
            <person name="Schilthuizen M."/>
            <person name="Schranz E."/>
            <person name="Heidstra R."/>
            <person name="Miyata K."/>
            <person name="Fedorova E."/>
            <person name="Kohlen W."/>
            <person name="Bisseling T."/>
            <person name="Smit S."/>
            <person name="Geurts R."/>
        </authorList>
    </citation>
    <scope>NUCLEOTIDE SEQUENCE [LARGE SCALE GENOMIC DNA]</scope>
    <source>
        <strain evidence="3">cv. WU1-14</strain>
    </source>
</reference>
<sequence>MAPKTEVVFVPAAALSQVSSKATERCPKKQPVSKFFKSIIRILTRASIVSTYDKVLHSMKESENRLKELEDKVALLEVKISMLESEKSALTDEKRKLKDTISHYTDALVKARRVTMLEFKTSSLPDHEGKAMDQGISTITCNIYYEHLAFDFNILGPDMVALADS</sequence>
<feature type="coiled-coil region" evidence="1">
    <location>
        <begin position="52"/>
        <end position="100"/>
    </location>
</feature>
<gene>
    <name evidence="2" type="ORF">PanWU01x14_303470</name>
</gene>
<dbReference type="EMBL" id="JXTB01000459">
    <property type="protein sequence ID" value="PON39647.1"/>
    <property type="molecule type" value="Genomic_DNA"/>
</dbReference>
<dbReference type="Proteomes" id="UP000237105">
    <property type="component" value="Unassembled WGS sequence"/>
</dbReference>
<name>A0A2P5ASX8_PARAD</name>
<keyword evidence="1" id="KW-0175">Coiled coil</keyword>
<protein>
    <submittedName>
        <fullName evidence="2">Uncharacterized protein</fullName>
    </submittedName>
</protein>
<comment type="caution">
    <text evidence="2">The sequence shown here is derived from an EMBL/GenBank/DDBJ whole genome shotgun (WGS) entry which is preliminary data.</text>
</comment>